<proteinExistence type="predicted"/>
<reference evidence="2" key="2">
    <citation type="submission" date="2020-09" db="EMBL/GenBank/DDBJ databases">
        <authorList>
            <person name="Sun Q."/>
            <person name="Ohkuma M."/>
        </authorList>
    </citation>
    <scope>NUCLEOTIDE SEQUENCE</scope>
    <source>
        <strain evidence="2">JCM 4646</strain>
    </source>
</reference>
<protein>
    <submittedName>
        <fullName evidence="2">Uncharacterized protein</fullName>
    </submittedName>
</protein>
<keyword evidence="3" id="KW-1185">Reference proteome</keyword>
<organism evidence="2 3">
    <name type="scientific">Kitasatospora indigofera</name>
    <dbReference type="NCBI Taxonomy" id="67307"/>
    <lineage>
        <taxon>Bacteria</taxon>
        <taxon>Bacillati</taxon>
        <taxon>Actinomycetota</taxon>
        <taxon>Actinomycetes</taxon>
        <taxon>Kitasatosporales</taxon>
        <taxon>Streptomycetaceae</taxon>
        <taxon>Kitasatospora</taxon>
    </lineage>
</organism>
<dbReference type="EMBL" id="BNBO01000002">
    <property type="protein sequence ID" value="GHH60949.1"/>
    <property type="molecule type" value="Genomic_DNA"/>
</dbReference>
<feature type="compositionally biased region" description="Gly residues" evidence="1">
    <location>
        <begin position="63"/>
        <end position="81"/>
    </location>
</feature>
<dbReference type="AlphaFoldDB" id="A0A919FCJ7"/>
<dbReference type="GeneID" id="95351179"/>
<sequence length="245" mass="23816">MATSNRFLAYLESARNLAGCAGGAVGLALHFTGVAGPWWPGAVAGLYGLGALLAPGRRPRSGTDGGAAGGAVGGARGGARGGSVPARAGAAGSVLSPEVEAELAAVLGGDPVLAGTGTGGVAGAAPATPPVPVAPPVPAPPAAPAVAPGAALRATLAELEAYLADADLPWSAGVGELLAELGRRARTGREAAALRAAERVAAEELPLAVDGYLRARAWERWSPAGGVDPALALRREVSRLTAALG</sequence>
<evidence type="ECO:0000313" key="3">
    <source>
        <dbReference type="Proteomes" id="UP000617734"/>
    </source>
</evidence>
<dbReference type="RefSeq" id="WP_190209210.1">
    <property type="nucleotide sequence ID" value="NZ_BNBO01000002.1"/>
</dbReference>
<accession>A0A919FCJ7</accession>
<evidence type="ECO:0000256" key="1">
    <source>
        <dbReference type="SAM" id="MobiDB-lite"/>
    </source>
</evidence>
<dbReference type="Proteomes" id="UP000617734">
    <property type="component" value="Unassembled WGS sequence"/>
</dbReference>
<reference evidence="2" key="1">
    <citation type="journal article" date="2014" name="Int. J. Syst. Evol. Microbiol.">
        <title>Complete genome sequence of Corynebacterium casei LMG S-19264T (=DSM 44701T), isolated from a smear-ripened cheese.</title>
        <authorList>
            <consortium name="US DOE Joint Genome Institute (JGI-PGF)"/>
            <person name="Walter F."/>
            <person name="Albersmeier A."/>
            <person name="Kalinowski J."/>
            <person name="Ruckert C."/>
        </authorList>
    </citation>
    <scope>NUCLEOTIDE SEQUENCE</scope>
    <source>
        <strain evidence="2">JCM 4646</strain>
    </source>
</reference>
<gene>
    <name evidence="2" type="ORF">GCM10018781_06510</name>
</gene>
<name>A0A919FCJ7_9ACTN</name>
<feature type="region of interest" description="Disordered" evidence="1">
    <location>
        <begin position="58"/>
        <end position="87"/>
    </location>
</feature>
<comment type="caution">
    <text evidence="2">The sequence shown here is derived from an EMBL/GenBank/DDBJ whole genome shotgun (WGS) entry which is preliminary data.</text>
</comment>
<evidence type="ECO:0000313" key="2">
    <source>
        <dbReference type="EMBL" id="GHH60949.1"/>
    </source>
</evidence>